<name>A0A1H6LJV7_9FLAO</name>
<keyword evidence="1" id="KW-0732">Signal</keyword>
<feature type="chain" id="PRO_5011462576" evidence="1">
    <location>
        <begin position="19"/>
        <end position="130"/>
    </location>
</feature>
<dbReference type="Proteomes" id="UP000199634">
    <property type="component" value="Unassembled WGS sequence"/>
</dbReference>
<sequence length="130" mass="15138">MKKYITIMMVLFSLWCNAQIEGTHEEKVECIIPPVLKEDGEYKNLFDYAIKEKDYTMLIILIENDPQGVIDEIEKDSSFSYSIFKEIPLSVKVDKALEAIENNPLKGSIYKDLKKVFKKHIKKQKINYAS</sequence>
<keyword evidence="3" id="KW-1185">Reference proteome</keyword>
<evidence type="ECO:0000313" key="3">
    <source>
        <dbReference type="Proteomes" id="UP000199634"/>
    </source>
</evidence>
<gene>
    <name evidence="2" type="ORF">SAMN02927937_01957</name>
</gene>
<protein>
    <submittedName>
        <fullName evidence="2">Uncharacterized protein</fullName>
    </submittedName>
</protein>
<accession>A0A1H6LJV7</accession>
<feature type="signal peptide" evidence="1">
    <location>
        <begin position="1"/>
        <end position="18"/>
    </location>
</feature>
<dbReference type="RefSeq" id="WP_091099758.1">
    <property type="nucleotide sequence ID" value="NZ_FNXE01000027.1"/>
</dbReference>
<proteinExistence type="predicted"/>
<dbReference type="AlphaFoldDB" id="A0A1H6LJV7"/>
<reference evidence="2 3" key="1">
    <citation type="submission" date="2016-10" db="EMBL/GenBank/DDBJ databases">
        <authorList>
            <person name="de Groot N.N."/>
        </authorList>
    </citation>
    <scope>NUCLEOTIDE SEQUENCE [LARGE SCALE GENOMIC DNA]</scope>
    <source>
        <strain evidence="2 3">CGMCC 1.10825</strain>
    </source>
</reference>
<evidence type="ECO:0000256" key="1">
    <source>
        <dbReference type="SAM" id="SignalP"/>
    </source>
</evidence>
<dbReference type="STRING" id="1159016.SAMN02927937_01957"/>
<evidence type="ECO:0000313" key="2">
    <source>
        <dbReference type="EMBL" id="SEH88769.1"/>
    </source>
</evidence>
<organism evidence="2 3">
    <name type="scientific">Paenimyroides marinum</name>
    <dbReference type="NCBI Taxonomy" id="1159016"/>
    <lineage>
        <taxon>Bacteria</taxon>
        <taxon>Pseudomonadati</taxon>
        <taxon>Bacteroidota</taxon>
        <taxon>Flavobacteriia</taxon>
        <taxon>Flavobacteriales</taxon>
        <taxon>Flavobacteriaceae</taxon>
        <taxon>Paenimyroides</taxon>
    </lineage>
</organism>
<dbReference type="EMBL" id="FNXE01000027">
    <property type="protein sequence ID" value="SEH88769.1"/>
    <property type="molecule type" value="Genomic_DNA"/>
</dbReference>